<dbReference type="EMBL" id="ML978174">
    <property type="protein sequence ID" value="KAF2032284.1"/>
    <property type="molecule type" value="Genomic_DNA"/>
</dbReference>
<protein>
    <submittedName>
        <fullName evidence="2">Uncharacterized protein</fullName>
    </submittedName>
</protein>
<keyword evidence="3" id="KW-1185">Reference proteome</keyword>
<evidence type="ECO:0000313" key="2">
    <source>
        <dbReference type="EMBL" id="KAF2032284.1"/>
    </source>
</evidence>
<dbReference type="AlphaFoldDB" id="A0A9P4HDL1"/>
<accession>A0A9P4HDL1</accession>
<gene>
    <name evidence="2" type="ORF">EK21DRAFT_110229</name>
</gene>
<evidence type="ECO:0000313" key="3">
    <source>
        <dbReference type="Proteomes" id="UP000799777"/>
    </source>
</evidence>
<sequence>MLSTIPVILLALFSTVTGRPNLQRRGLPGAFYGCDGTMFQGNCGWIPPEEAATCIENGPLDKGLKSIGPDPDGTCTLYDDAVCAGKEVRKLTFPGLAGGVPKFGSIKCSANQQARAAAIEDLTTKTLNPVADPRLAGGVGSTERLNHLEELKQMEKDGFSEGLIGFKKGTYY</sequence>
<proteinExistence type="predicted"/>
<evidence type="ECO:0000256" key="1">
    <source>
        <dbReference type="SAM" id="SignalP"/>
    </source>
</evidence>
<keyword evidence="1" id="KW-0732">Signal</keyword>
<feature type="signal peptide" evidence="1">
    <location>
        <begin position="1"/>
        <end position="18"/>
    </location>
</feature>
<comment type="caution">
    <text evidence="2">The sequence shown here is derived from an EMBL/GenBank/DDBJ whole genome shotgun (WGS) entry which is preliminary data.</text>
</comment>
<dbReference type="OrthoDB" id="2910287at2759"/>
<feature type="chain" id="PRO_5040413308" evidence="1">
    <location>
        <begin position="19"/>
        <end position="172"/>
    </location>
</feature>
<name>A0A9P4HDL1_9PLEO</name>
<dbReference type="Proteomes" id="UP000799777">
    <property type="component" value="Unassembled WGS sequence"/>
</dbReference>
<reference evidence="2" key="1">
    <citation type="journal article" date="2020" name="Stud. Mycol.">
        <title>101 Dothideomycetes genomes: a test case for predicting lifestyles and emergence of pathogens.</title>
        <authorList>
            <person name="Haridas S."/>
            <person name="Albert R."/>
            <person name="Binder M."/>
            <person name="Bloem J."/>
            <person name="Labutti K."/>
            <person name="Salamov A."/>
            <person name="Andreopoulos B."/>
            <person name="Baker S."/>
            <person name="Barry K."/>
            <person name="Bills G."/>
            <person name="Bluhm B."/>
            <person name="Cannon C."/>
            <person name="Castanera R."/>
            <person name="Culley D."/>
            <person name="Daum C."/>
            <person name="Ezra D."/>
            <person name="Gonzalez J."/>
            <person name="Henrissat B."/>
            <person name="Kuo A."/>
            <person name="Liang C."/>
            <person name="Lipzen A."/>
            <person name="Lutzoni F."/>
            <person name="Magnuson J."/>
            <person name="Mondo S."/>
            <person name="Nolan M."/>
            <person name="Ohm R."/>
            <person name="Pangilinan J."/>
            <person name="Park H.-J."/>
            <person name="Ramirez L."/>
            <person name="Alfaro M."/>
            <person name="Sun H."/>
            <person name="Tritt A."/>
            <person name="Yoshinaga Y."/>
            <person name="Zwiers L.-H."/>
            <person name="Turgeon B."/>
            <person name="Goodwin S."/>
            <person name="Spatafora J."/>
            <person name="Crous P."/>
            <person name="Grigoriev I."/>
        </authorList>
    </citation>
    <scope>NUCLEOTIDE SEQUENCE</scope>
    <source>
        <strain evidence="2">CBS 110217</strain>
    </source>
</reference>
<organism evidence="2 3">
    <name type="scientific">Setomelanomma holmii</name>
    <dbReference type="NCBI Taxonomy" id="210430"/>
    <lineage>
        <taxon>Eukaryota</taxon>
        <taxon>Fungi</taxon>
        <taxon>Dikarya</taxon>
        <taxon>Ascomycota</taxon>
        <taxon>Pezizomycotina</taxon>
        <taxon>Dothideomycetes</taxon>
        <taxon>Pleosporomycetidae</taxon>
        <taxon>Pleosporales</taxon>
        <taxon>Pleosporineae</taxon>
        <taxon>Phaeosphaeriaceae</taxon>
        <taxon>Setomelanomma</taxon>
    </lineage>
</organism>